<evidence type="ECO:0000313" key="7">
    <source>
        <dbReference type="Proteomes" id="UP000626697"/>
    </source>
</evidence>
<evidence type="ECO:0000256" key="3">
    <source>
        <dbReference type="ARBA" id="ARBA00022989"/>
    </source>
</evidence>
<evidence type="ECO:0000256" key="1">
    <source>
        <dbReference type="ARBA" id="ARBA00004141"/>
    </source>
</evidence>
<reference evidence="6 7" key="1">
    <citation type="submission" date="2020-08" db="EMBL/GenBank/DDBJ databases">
        <title>Genomic Encyclopedia of Type Strains, Phase IV (KMG-IV): sequencing the most valuable type-strain genomes for metagenomic binning, comparative biology and taxonomic classification.</title>
        <authorList>
            <person name="Goeker M."/>
        </authorList>
    </citation>
    <scope>NUCLEOTIDE SEQUENCE [LARGE SCALE GENOMIC DNA]</scope>
    <source>
        <strain evidence="6 7">DSM 105481</strain>
    </source>
</reference>
<evidence type="ECO:0000256" key="2">
    <source>
        <dbReference type="ARBA" id="ARBA00022692"/>
    </source>
</evidence>
<dbReference type="PANTHER" id="PTHR30371:SF4">
    <property type="entry name" value="SEC-INDEPENDENT PROTEIN TRANSLOCASE PROTEIN TATCD"/>
    <property type="match status" value="1"/>
</dbReference>
<comment type="function">
    <text evidence="5">Part of the twin-arginine translocation (Tat) system that transports large folded proteins containing a characteristic twin-arginine motif in their signal peptide across membranes.</text>
</comment>
<dbReference type="PANTHER" id="PTHR30371">
    <property type="entry name" value="SEC-INDEPENDENT PROTEIN TRANSLOCASE PROTEIN TATC"/>
    <property type="match status" value="1"/>
</dbReference>
<keyword evidence="7" id="KW-1185">Reference proteome</keyword>
<dbReference type="NCBIfam" id="TIGR00945">
    <property type="entry name" value="tatC"/>
    <property type="match status" value="1"/>
</dbReference>
<accession>A0ABR6CLL3</accession>
<dbReference type="EMBL" id="JACJHX010000003">
    <property type="protein sequence ID" value="MBA9025928.1"/>
    <property type="molecule type" value="Genomic_DNA"/>
</dbReference>
<comment type="caution">
    <text evidence="6">The sequence shown here is derived from an EMBL/GenBank/DDBJ whole genome shotgun (WGS) entry which is preliminary data.</text>
</comment>
<comment type="similarity">
    <text evidence="5">Belongs to the TatC family.</text>
</comment>
<dbReference type="HAMAP" id="MF_00902">
    <property type="entry name" value="TatC"/>
    <property type="match status" value="1"/>
</dbReference>
<keyword evidence="5" id="KW-0653">Protein transport</keyword>
<comment type="subcellular location">
    <subcellularLocation>
        <location evidence="5">Cell membrane</location>
        <topology evidence="5">Multi-pass membrane protein</topology>
    </subcellularLocation>
    <subcellularLocation>
        <location evidence="1">Membrane</location>
        <topology evidence="1">Multi-pass membrane protein</topology>
    </subcellularLocation>
</comment>
<protein>
    <recommendedName>
        <fullName evidence="5">Sec-independent protein translocase protein TatC</fullName>
    </recommendedName>
</protein>
<organism evidence="6 7">
    <name type="scientific">Peribacillus huizhouensis</name>
    <dbReference type="NCBI Taxonomy" id="1501239"/>
    <lineage>
        <taxon>Bacteria</taxon>
        <taxon>Bacillati</taxon>
        <taxon>Bacillota</taxon>
        <taxon>Bacilli</taxon>
        <taxon>Bacillales</taxon>
        <taxon>Bacillaceae</taxon>
        <taxon>Peribacillus</taxon>
    </lineage>
</organism>
<feature type="transmembrane region" description="Helical" evidence="5">
    <location>
        <begin position="152"/>
        <end position="170"/>
    </location>
</feature>
<keyword evidence="5" id="KW-0811">Translocation</keyword>
<keyword evidence="5" id="KW-1003">Cell membrane</keyword>
<evidence type="ECO:0000256" key="5">
    <source>
        <dbReference type="HAMAP-Rule" id="MF_00902"/>
    </source>
</evidence>
<evidence type="ECO:0000313" key="6">
    <source>
        <dbReference type="EMBL" id="MBA9025928.1"/>
    </source>
</evidence>
<dbReference type="PRINTS" id="PR01840">
    <property type="entry name" value="TATCFAMILY"/>
</dbReference>
<sequence>MKKIYLFFMGSFDDPLLILGPGDIMWIFFHIACVFAFAGTTPIVAYQLWMFVKPGLQPQERRVTLAYIPGLFILFIAGLGFGYYFVFPNLLNFLINLGKDMMVTSFTAEKYFDFLIKTTLPFGIAFELPLVMMFLTSIGVLNPHSLTKLRKYAYFILVIIASMISPPEFISHISVAVPLILIYEISIILSKVVFNRRRKRQRDINMKGKSI</sequence>
<comment type="caution">
    <text evidence="5">Lacks conserved residue(s) required for the propagation of feature annotation.</text>
</comment>
<name>A0ABR6CLL3_9BACI</name>
<dbReference type="Proteomes" id="UP000626697">
    <property type="component" value="Unassembled WGS sequence"/>
</dbReference>
<keyword evidence="2 5" id="KW-0812">Transmembrane</keyword>
<feature type="transmembrane region" description="Helical" evidence="5">
    <location>
        <begin position="24"/>
        <end position="52"/>
    </location>
</feature>
<feature type="transmembrane region" description="Helical" evidence="5">
    <location>
        <begin position="120"/>
        <end position="140"/>
    </location>
</feature>
<evidence type="ECO:0000256" key="4">
    <source>
        <dbReference type="ARBA" id="ARBA00023136"/>
    </source>
</evidence>
<dbReference type="InterPro" id="IPR002033">
    <property type="entry name" value="TatC"/>
</dbReference>
<proteinExistence type="inferred from homology"/>
<dbReference type="Pfam" id="PF00902">
    <property type="entry name" value="TatC"/>
    <property type="match status" value="1"/>
</dbReference>
<keyword evidence="5" id="KW-0813">Transport</keyword>
<comment type="subunit">
    <text evidence="5">Forms a complex with TatA.</text>
</comment>
<feature type="transmembrane region" description="Helical" evidence="5">
    <location>
        <begin position="64"/>
        <end position="86"/>
    </location>
</feature>
<gene>
    <name evidence="5" type="primary">tatC</name>
    <name evidence="6" type="ORF">HNP81_001213</name>
</gene>
<keyword evidence="4 5" id="KW-0472">Membrane</keyword>
<keyword evidence="3 5" id="KW-1133">Transmembrane helix</keyword>
<feature type="transmembrane region" description="Helical" evidence="5">
    <location>
        <begin position="176"/>
        <end position="194"/>
    </location>
</feature>